<evidence type="ECO:0000313" key="2">
    <source>
        <dbReference type="Proteomes" id="UP000176576"/>
    </source>
</evidence>
<accession>A0A1G2GAH5</accession>
<gene>
    <name evidence="1" type="ORF">A3J54_01490</name>
</gene>
<name>A0A1G2GAH5_9BACT</name>
<dbReference type="STRING" id="1802117.A3J54_01490"/>
<sequence>MHFIETKNFAGIMGFWSIYSYEIQGEIYGLKFPEQKKFQKITQKNHIVTDTLGSPITGEPKNFMRPEEKI</sequence>
<comment type="caution">
    <text evidence="1">The sequence shown here is derived from an EMBL/GenBank/DDBJ whole genome shotgun (WGS) entry which is preliminary data.</text>
</comment>
<evidence type="ECO:0000313" key="1">
    <source>
        <dbReference type="EMBL" id="OGZ47259.1"/>
    </source>
</evidence>
<dbReference type="EMBL" id="MHNN01000003">
    <property type="protein sequence ID" value="OGZ47259.1"/>
    <property type="molecule type" value="Genomic_DNA"/>
</dbReference>
<dbReference type="Proteomes" id="UP000176576">
    <property type="component" value="Unassembled WGS sequence"/>
</dbReference>
<reference evidence="1 2" key="1">
    <citation type="journal article" date="2016" name="Nat. Commun.">
        <title>Thousands of microbial genomes shed light on interconnected biogeochemical processes in an aquifer system.</title>
        <authorList>
            <person name="Anantharaman K."/>
            <person name="Brown C.T."/>
            <person name="Hug L.A."/>
            <person name="Sharon I."/>
            <person name="Castelle C.J."/>
            <person name="Probst A.J."/>
            <person name="Thomas B.C."/>
            <person name="Singh A."/>
            <person name="Wilkins M.J."/>
            <person name="Karaoz U."/>
            <person name="Brodie E.L."/>
            <person name="Williams K.H."/>
            <person name="Hubbard S.S."/>
            <person name="Banfield J.F."/>
        </authorList>
    </citation>
    <scope>NUCLEOTIDE SEQUENCE [LARGE SCALE GENOMIC DNA]</scope>
</reference>
<protein>
    <submittedName>
        <fullName evidence="1">Uncharacterized protein</fullName>
    </submittedName>
</protein>
<organism evidence="1 2">
    <name type="scientific">Candidatus Ryanbacteria bacterium RIFCSPHIGHO2_02_FULL_45_13b</name>
    <dbReference type="NCBI Taxonomy" id="1802117"/>
    <lineage>
        <taxon>Bacteria</taxon>
        <taxon>Candidatus Ryaniibacteriota</taxon>
    </lineage>
</organism>
<dbReference type="AlphaFoldDB" id="A0A1G2GAH5"/>
<proteinExistence type="predicted"/>